<evidence type="ECO:0000256" key="1">
    <source>
        <dbReference type="ARBA" id="ARBA00023125"/>
    </source>
</evidence>
<dbReference type="PROSITE" id="PS50977">
    <property type="entry name" value="HTH_TETR_2"/>
    <property type="match status" value="1"/>
</dbReference>
<dbReference type="InterPro" id="IPR050624">
    <property type="entry name" value="HTH-type_Tx_Regulator"/>
</dbReference>
<evidence type="ECO:0000313" key="4">
    <source>
        <dbReference type="EMBL" id="GHO84015.1"/>
    </source>
</evidence>
<dbReference type="RefSeq" id="WP_201361665.1">
    <property type="nucleotide sequence ID" value="NZ_BNJJ01000005.1"/>
</dbReference>
<evidence type="ECO:0000259" key="3">
    <source>
        <dbReference type="PROSITE" id="PS50977"/>
    </source>
</evidence>
<organism evidence="4 5">
    <name type="scientific">Dictyobacter formicarum</name>
    <dbReference type="NCBI Taxonomy" id="2778368"/>
    <lineage>
        <taxon>Bacteria</taxon>
        <taxon>Bacillati</taxon>
        <taxon>Chloroflexota</taxon>
        <taxon>Ktedonobacteria</taxon>
        <taxon>Ktedonobacterales</taxon>
        <taxon>Dictyobacteraceae</taxon>
        <taxon>Dictyobacter</taxon>
    </lineage>
</organism>
<name>A0ABQ3VDZ6_9CHLR</name>
<dbReference type="PANTHER" id="PTHR43479:SF7">
    <property type="entry name" value="TETR-FAMILY TRANSCRIPTIONAL REGULATOR"/>
    <property type="match status" value="1"/>
</dbReference>
<evidence type="ECO:0000313" key="5">
    <source>
        <dbReference type="Proteomes" id="UP000635565"/>
    </source>
</evidence>
<dbReference type="Pfam" id="PF00440">
    <property type="entry name" value="TetR_N"/>
    <property type="match status" value="1"/>
</dbReference>
<proteinExistence type="predicted"/>
<sequence length="202" mass="23726">MRQEKQDRRSQRTRQLVTKALAELLQEKRYEDITVRDIVERANVGSSTFYAHYFDKEDVQAALLKQLFEQLHQQLLRRGGRQEIVPSMELIQHVQQNAQQLQALVRSRSGETLWKVVERSISQIIEQSIMEQTSSKWSYAVPVPIVAHYLAATLLTLLKWWLSTDMPYSPEQMNDFFQQLALPDRWVPVKSKDEEIGKRTSR</sequence>
<dbReference type="InterPro" id="IPR009057">
    <property type="entry name" value="Homeodomain-like_sf"/>
</dbReference>
<feature type="domain" description="HTH tetR-type" evidence="3">
    <location>
        <begin position="11"/>
        <end position="71"/>
    </location>
</feature>
<dbReference type="Proteomes" id="UP000635565">
    <property type="component" value="Unassembled WGS sequence"/>
</dbReference>
<dbReference type="InterPro" id="IPR039532">
    <property type="entry name" value="TetR_C_Firmicutes"/>
</dbReference>
<accession>A0ABQ3VDZ6</accession>
<dbReference type="SUPFAM" id="SSF46689">
    <property type="entry name" value="Homeodomain-like"/>
    <property type="match status" value="1"/>
</dbReference>
<protein>
    <submittedName>
        <fullName evidence="4">TetR family transcriptional regulator</fullName>
    </submittedName>
</protein>
<feature type="DNA-binding region" description="H-T-H motif" evidence="2">
    <location>
        <begin position="34"/>
        <end position="53"/>
    </location>
</feature>
<dbReference type="InterPro" id="IPR001647">
    <property type="entry name" value="HTH_TetR"/>
</dbReference>
<comment type="caution">
    <text evidence="4">The sequence shown here is derived from an EMBL/GenBank/DDBJ whole genome shotgun (WGS) entry which is preliminary data.</text>
</comment>
<dbReference type="Gene3D" id="1.10.357.10">
    <property type="entry name" value="Tetracycline Repressor, domain 2"/>
    <property type="match status" value="1"/>
</dbReference>
<dbReference type="PANTHER" id="PTHR43479">
    <property type="entry name" value="ACREF/ENVCD OPERON REPRESSOR-RELATED"/>
    <property type="match status" value="1"/>
</dbReference>
<gene>
    <name evidence="4" type="ORF">KSZ_20210</name>
</gene>
<dbReference type="Pfam" id="PF14278">
    <property type="entry name" value="TetR_C_8"/>
    <property type="match status" value="1"/>
</dbReference>
<reference evidence="4 5" key="1">
    <citation type="journal article" date="2021" name="Int. J. Syst. Evol. Microbiol.">
        <title>Reticulibacter mediterranei gen. nov., sp. nov., within the new family Reticulibacteraceae fam. nov., and Ktedonospora formicarum gen. nov., sp. nov., Ktedonobacter robiniae sp. nov., Dictyobacter formicarum sp. nov. and Dictyobacter arantiisoli sp. nov., belonging to the class Ktedonobacteria.</title>
        <authorList>
            <person name="Yabe S."/>
            <person name="Zheng Y."/>
            <person name="Wang C.M."/>
            <person name="Sakai Y."/>
            <person name="Abe K."/>
            <person name="Yokota A."/>
            <person name="Donadio S."/>
            <person name="Cavaletti L."/>
            <person name="Monciardini P."/>
        </authorList>
    </citation>
    <scope>NUCLEOTIDE SEQUENCE [LARGE SCALE GENOMIC DNA]</scope>
    <source>
        <strain evidence="4 5">SOSP1-9</strain>
    </source>
</reference>
<keyword evidence="1 2" id="KW-0238">DNA-binding</keyword>
<dbReference type="EMBL" id="BNJJ01000005">
    <property type="protein sequence ID" value="GHO84015.1"/>
    <property type="molecule type" value="Genomic_DNA"/>
</dbReference>
<keyword evidence="5" id="KW-1185">Reference proteome</keyword>
<evidence type="ECO:0000256" key="2">
    <source>
        <dbReference type="PROSITE-ProRule" id="PRU00335"/>
    </source>
</evidence>